<keyword evidence="5" id="KW-1185">Reference proteome</keyword>
<dbReference type="OrthoDB" id="125347at2759"/>
<dbReference type="GO" id="GO:0005634">
    <property type="term" value="C:nucleus"/>
    <property type="evidence" value="ECO:0007669"/>
    <property type="project" value="TreeGrafter"/>
</dbReference>
<dbReference type="SUPFAM" id="SSF46689">
    <property type="entry name" value="Homeodomain-like"/>
    <property type="match status" value="2"/>
</dbReference>
<feature type="region of interest" description="Disordered" evidence="3">
    <location>
        <begin position="1"/>
        <end position="21"/>
    </location>
</feature>
<dbReference type="PROSITE" id="PS51253">
    <property type="entry name" value="HTH_CENPB"/>
    <property type="match status" value="1"/>
</dbReference>
<dbReference type="Proteomes" id="UP000515159">
    <property type="component" value="Chromosome 1"/>
</dbReference>
<dbReference type="KEGG" id="gsh:117359145"/>
<name>A0A6P8R9H2_GEOSA</name>
<gene>
    <name evidence="6" type="primary">C1H4orf46</name>
</gene>
<dbReference type="GeneID" id="117359145"/>
<dbReference type="Gene3D" id="1.10.10.60">
    <property type="entry name" value="Homeodomain-like"/>
    <property type="match status" value="1"/>
</dbReference>
<evidence type="ECO:0000256" key="3">
    <source>
        <dbReference type="SAM" id="MobiDB-lite"/>
    </source>
</evidence>
<sequence length="392" mass="44874">MATKRKTSSATESAPKREKKVKTLPEKVELLDMLHRVKSASAVARYYGINESTVRYIKKKEIPIREAVAAGTPAGAKTLHVVRDTILSRVETATFMWVQDCYNKRIPVDSVLIRGKAKSLYDSLKKREDGLSQSMDFLASKGWFDKFRHRYGLHNVKMTGEAASANQAREFHATFKEIIEEKRYETEQAFNADETAPFWKRMPQRTFISKEIKRAPGFKAARDIEDLTNTRSNKLTEDDLIHLTAPEGEEDGVKVKKEEVEDEEEDGVKVKKEEVLEDKFTLDNIAEGLRRFNALMDFFYDIDPSMVRALKVKELAEAAMSTYMNIYKEMKKQKSQMEITRYCQKIPRVTASPSTSSTSTTHEEASPSSLPLPPPPTLQHMYRTMRMKTPPE</sequence>
<feature type="compositionally biased region" description="Low complexity" evidence="3">
    <location>
        <begin position="350"/>
        <end position="360"/>
    </location>
</feature>
<reference evidence="6" key="1">
    <citation type="submission" date="2025-08" db="UniProtKB">
        <authorList>
            <consortium name="RefSeq"/>
        </authorList>
    </citation>
    <scope>IDENTIFICATION</scope>
</reference>
<dbReference type="InterPro" id="IPR007889">
    <property type="entry name" value="HTH_Psq"/>
</dbReference>
<accession>A0A6P8R9H2</accession>
<feature type="domain" description="HTH CENPB-type" evidence="4">
    <location>
        <begin position="78"/>
        <end position="157"/>
    </location>
</feature>
<dbReference type="SMART" id="SM00674">
    <property type="entry name" value="CENPB"/>
    <property type="match status" value="1"/>
</dbReference>
<dbReference type="RefSeq" id="XP_033797283.1">
    <property type="nucleotide sequence ID" value="XM_033941392.1"/>
</dbReference>
<dbReference type="Pfam" id="PF04218">
    <property type="entry name" value="CENP-B_N"/>
    <property type="match status" value="1"/>
</dbReference>
<evidence type="ECO:0000256" key="2">
    <source>
        <dbReference type="ARBA" id="ARBA00023242"/>
    </source>
</evidence>
<evidence type="ECO:0000313" key="5">
    <source>
        <dbReference type="Proteomes" id="UP000515159"/>
    </source>
</evidence>
<dbReference type="Gene3D" id="1.10.10.10">
    <property type="entry name" value="Winged helix-like DNA-binding domain superfamily/Winged helix DNA-binding domain"/>
    <property type="match status" value="1"/>
</dbReference>
<dbReference type="PANTHER" id="PTHR19303">
    <property type="entry name" value="TRANSPOSON"/>
    <property type="match status" value="1"/>
</dbReference>
<organism evidence="5 6">
    <name type="scientific">Geotrypetes seraphini</name>
    <name type="common">Gaboon caecilian</name>
    <name type="synonym">Caecilia seraphini</name>
    <dbReference type="NCBI Taxonomy" id="260995"/>
    <lineage>
        <taxon>Eukaryota</taxon>
        <taxon>Metazoa</taxon>
        <taxon>Chordata</taxon>
        <taxon>Craniata</taxon>
        <taxon>Vertebrata</taxon>
        <taxon>Euteleostomi</taxon>
        <taxon>Amphibia</taxon>
        <taxon>Gymnophiona</taxon>
        <taxon>Geotrypetes</taxon>
    </lineage>
</organism>
<dbReference type="InterPro" id="IPR006600">
    <property type="entry name" value="HTH_CenpB_DNA-bd_dom"/>
</dbReference>
<dbReference type="InterPro" id="IPR050863">
    <property type="entry name" value="CenT-Element_Derived"/>
</dbReference>
<dbReference type="CTD" id="100493217"/>
<protein>
    <submittedName>
        <fullName evidence="6">Renal cancer differentiation gene 1 protein isoform X1</fullName>
    </submittedName>
</protein>
<dbReference type="GO" id="GO:0003677">
    <property type="term" value="F:DNA binding"/>
    <property type="evidence" value="ECO:0007669"/>
    <property type="project" value="UniProtKB-KW"/>
</dbReference>
<evidence type="ECO:0000313" key="6">
    <source>
        <dbReference type="RefSeq" id="XP_033797283.1"/>
    </source>
</evidence>
<keyword evidence="2" id="KW-0539">Nucleus</keyword>
<dbReference type="InParanoid" id="A0A6P8R9H2"/>
<dbReference type="AlphaFoldDB" id="A0A6P8R9H2"/>
<keyword evidence="1" id="KW-0238">DNA-binding</keyword>
<evidence type="ECO:0000256" key="1">
    <source>
        <dbReference type="ARBA" id="ARBA00023125"/>
    </source>
</evidence>
<dbReference type="InterPro" id="IPR036388">
    <property type="entry name" value="WH-like_DNA-bd_sf"/>
</dbReference>
<proteinExistence type="predicted"/>
<feature type="region of interest" description="Disordered" evidence="3">
    <location>
        <begin position="348"/>
        <end position="392"/>
    </location>
</feature>
<dbReference type="Pfam" id="PF03221">
    <property type="entry name" value="HTH_Tnp_Tc5"/>
    <property type="match status" value="1"/>
</dbReference>
<dbReference type="InterPro" id="IPR009057">
    <property type="entry name" value="Homeodomain-like_sf"/>
</dbReference>
<dbReference type="PANTHER" id="PTHR19303:SF52">
    <property type="entry name" value="TIGGER TRANSPOSABLE ELEMENT-DERIVED PROTEIN 6"/>
    <property type="match status" value="1"/>
</dbReference>
<evidence type="ECO:0000259" key="4">
    <source>
        <dbReference type="PROSITE" id="PS51253"/>
    </source>
</evidence>